<feature type="transmembrane region" description="Helical" evidence="5">
    <location>
        <begin position="351"/>
        <end position="370"/>
    </location>
</feature>
<reference evidence="7 8" key="1">
    <citation type="submission" date="2018-05" db="EMBL/GenBank/DDBJ databases">
        <title>Genomic Encyclopedia of Type Strains, Phase IV (KMG-IV): sequencing the most valuable type-strain genomes for metagenomic binning, comparative biology and taxonomic classification.</title>
        <authorList>
            <person name="Goeker M."/>
        </authorList>
    </citation>
    <scope>NUCLEOTIDE SEQUENCE [LARGE SCALE GENOMIC DNA]</scope>
    <source>
        <strain evidence="7 8">DSM 24906</strain>
    </source>
</reference>
<keyword evidence="2 5" id="KW-0812">Transmembrane</keyword>
<keyword evidence="3 5" id="KW-1133">Transmembrane helix</keyword>
<dbReference type="RefSeq" id="WP_109604740.1">
    <property type="nucleotide sequence ID" value="NZ_QGGI01000008.1"/>
</dbReference>
<dbReference type="Proteomes" id="UP000245921">
    <property type="component" value="Unassembled WGS sequence"/>
</dbReference>
<evidence type="ECO:0000256" key="2">
    <source>
        <dbReference type="ARBA" id="ARBA00022692"/>
    </source>
</evidence>
<dbReference type="EMBL" id="QGGI01000008">
    <property type="protein sequence ID" value="PWJ93210.1"/>
    <property type="molecule type" value="Genomic_DNA"/>
</dbReference>
<dbReference type="AlphaFoldDB" id="A0AA45HIS5"/>
<dbReference type="InterPro" id="IPR013525">
    <property type="entry name" value="ABC2_TM"/>
</dbReference>
<comment type="subcellular location">
    <subcellularLocation>
        <location evidence="1">Membrane</location>
        <topology evidence="1">Multi-pass membrane protein</topology>
    </subcellularLocation>
</comment>
<evidence type="ECO:0000313" key="7">
    <source>
        <dbReference type="EMBL" id="PWJ93210.1"/>
    </source>
</evidence>
<feature type="transmembrane region" description="Helical" evidence="5">
    <location>
        <begin position="267"/>
        <end position="289"/>
    </location>
</feature>
<protein>
    <submittedName>
        <fullName evidence="7">Sodium transport system permease protein</fullName>
    </submittedName>
</protein>
<dbReference type="Pfam" id="PF12698">
    <property type="entry name" value="ABC2_membrane_3"/>
    <property type="match status" value="1"/>
</dbReference>
<comment type="caution">
    <text evidence="7">The sequence shown here is derived from an EMBL/GenBank/DDBJ whole genome shotgun (WGS) entry which is preliminary data.</text>
</comment>
<keyword evidence="4 5" id="KW-0472">Membrane</keyword>
<evidence type="ECO:0000256" key="5">
    <source>
        <dbReference type="SAM" id="Phobius"/>
    </source>
</evidence>
<name>A0AA45HIS5_9BACT</name>
<evidence type="ECO:0000256" key="3">
    <source>
        <dbReference type="ARBA" id="ARBA00022989"/>
    </source>
</evidence>
<dbReference type="PANTHER" id="PTHR43471">
    <property type="entry name" value="ABC TRANSPORTER PERMEASE"/>
    <property type="match status" value="1"/>
</dbReference>
<organism evidence="7 8">
    <name type="scientific">Oceanotoga teriensis</name>
    <dbReference type="NCBI Taxonomy" id="515440"/>
    <lineage>
        <taxon>Bacteria</taxon>
        <taxon>Thermotogati</taxon>
        <taxon>Thermotogota</taxon>
        <taxon>Thermotogae</taxon>
        <taxon>Petrotogales</taxon>
        <taxon>Petrotogaceae</taxon>
        <taxon>Oceanotoga</taxon>
    </lineage>
</organism>
<evidence type="ECO:0000313" key="8">
    <source>
        <dbReference type="Proteomes" id="UP000245921"/>
    </source>
</evidence>
<feature type="transmembrane region" description="Helical" evidence="5">
    <location>
        <begin position="223"/>
        <end position="247"/>
    </location>
</feature>
<evidence type="ECO:0000259" key="6">
    <source>
        <dbReference type="Pfam" id="PF12698"/>
    </source>
</evidence>
<sequence>MFKDAVVIFKKELKNIFKEKRTIFSLFFLPLLLMPLIFTSIGYVSQLQEKDAEERVYNIVIENIEDSEFLSILDRSLNFKVVDQYSPEEDLKIVFPNNFNPGDKASIKVFYNSNSTKNQHAFDVIRNSISEYENYLTDKKLSSYNLSLNKLNTLSIEEVDTAPEEAKGNFFLSVLIPYMILIYVFSGAMSIALDTTAGEKERGSLASLLVNQVSRTSIAMGKVMYVVFSGLLNAISSFAGLVLAFSLNSLLFGSGEMGSIQIFSLSNIIALLVSLLALAGIAASLFVYLGSLAKNLQQASGYISPIYILVIVAGVVTMQMDTTKNLVIYFIPVINSIFSLKDILLNQMSILSFSISIIVNVGFISLLIYATSKLFNTEKILNTVS</sequence>
<feature type="domain" description="ABC-2 type transporter transmembrane" evidence="6">
    <location>
        <begin position="20"/>
        <end position="368"/>
    </location>
</feature>
<dbReference type="GO" id="GO:0140359">
    <property type="term" value="F:ABC-type transporter activity"/>
    <property type="evidence" value="ECO:0007669"/>
    <property type="project" value="InterPro"/>
</dbReference>
<feature type="transmembrane region" description="Helical" evidence="5">
    <location>
        <begin position="170"/>
        <end position="193"/>
    </location>
</feature>
<dbReference type="GO" id="GO:0016020">
    <property type="term" value="C:membrane"/>
    <property type="evidence" value="ECO:0007669"/>
    <property type="project" value="UniProtKB-SubCell"/>
</dbReference>
<proteinExistence type="predicted"/>
<dbReference type="PANTHER" id="PTHR43471:SF3">
    <property type="entry name" value="ABC TRANSPORTER PERMEASE PROTEIN NATB"/>
    <property type="match status" value="1"/>
</dbReference>
<accession>A0AA45HIS5</accession>
<feature type="transmembrane region" description="Helical" evidence="5">
    <location>
        <begin position="21"/>
        <end position="44"/>
    </location>
</feature>
<feature type="transmembrane region" description="Helical" evidence="5">
    <location>
        <begin position="301"/>
        <end position="320"/>
    </location>
</feature>
<evidence type="ECO:0000256" key="1">
    <source>
        <dbReference type="ARBA" id="ARBA00004141"/>
    </source>
</evidence>
<keyword evidence="8" id="KW-1185">Reference proteome</keyword>
<evidence type="ECO:0000256" key="4">
    <source>
        <dbReference type="ARBA" id="ARBA00023136"/>
    </source>
</evidence>
<gene>
    <name evidence="7" type="ORF">C7380_10839</name>
</gene>